<sequence>MLKNKVVSAGLGIAMALSLGACGGQPQQQPQGTDGSQQSQQEQPQAKEESAKKDFDGSGQSKVGEGTAMLHTQAGTTEGGNVPKLTVPKGTTVYQIELDTKGLDGSAVTHVYVDGMEATEGNFGDSQLTFDLKGDALKEGTHTVEVVQFQGDEVGGTVTLYRSMGYEIAS</sequence>
<comment type="caution">
    <text evidence="3">The sequence shown here is derived from an EMBL/GenBank/DDBJ whole genome shotgun (WGS) entry which is preliminary data.</text>
</comment>
<proteinExistence type="predicted"/>
<dbReference type="EMBL" id="AWEZ01000020">
    <property type="protein sequence ID" value="ERL09774.1"/>
    <property type="molecule type" value="Genomic_DNA"/>
</dbReference>
<dbReference type="AlphaFoldDB" id="U2T9T6"/>
<feature type="region of interest" description="Disordered" evidence="1">
    <location>
        <begin position="21"/>
        <end position="85"/>
    </location>
</feature>
<accession>U2T9T6</accession>
<keyword evidence="3" id="KW-0449">Lipoprotein</keyword>
<reference evidence="3 4" key="1">
    <citation type="submission" date="2013-08" db="EMBL/GenBank/DDBJ databases">
        <authorList>
            <person name="Durkin A.S."/>
            <person name="Haft D.R."/>
            <person name="McCorrison J."/>
            <person name="Torralba M."/>
            <person name="Gillis M."/>
            <person name="Haft D.H."/>
            <person name="Methe B."/>
            <person name="Sutton G."/>
            <person name="Nelson K.E."/>
        </authorList>
    </citation>
    <scope>NUCLEOTIDE SEQUENCE [LARGE SCALE GENOMIC DNA]</scope>
    <source>
        <strain evidence="3 4">F0195</strain>
    </source>
</reference>
<dbReference type="Proteomes" id="UP000016638">
    <property type="component" value="Unassembled WGS sequence"/>
</dbReference>
<evidence type="ECO:0000256" key="2">
    <source>
        <dbReference type="SAM" id="SignalP"/>
    </source>
</evidence>
<feature type="chain" id="PRO_5039447840" evidence="2">
    <location>
        <begin position="24"/>
        <end position="170"/>
    </location>
</feature>
<gene>
    <name evidence="3" type="ORF">HMPREF1316_1552</name>
</gene>
<evidence type="ECO:0000256" key="1">
    <source>
        <dbReference type="SAM" id="MobiDB-lite"/>
    </source>
</evidence>
<feature type="compositionally biased region" description="Basic and acidic residues" evidence="1">
    <location>
        <begin position="45"/>
        <end position="56"/>
    </location>
</feature>
<keyword evidence="4" id="KW-1185">Reference proteome</keyword>
<dbReference type="STRING" id="1125712.HMPREF1316_1552"/>
<feature type="compositionally biased region" description="Low complexity" evidence="1">
    <location>
        <begin position="24"/>
        <end position="44"/>
    </location>
</feature>
<dbReference type="RefSeq" id="WP_021725402.1">
    <property type="nucleotide sequence ID" value="NZ_AWEZ01000020.1"/>
</dbReference>
<evidence type="ECO:0000313" key="3">
    <source>
        <dbReference type="EMBL" id="ERL09774.1"/>
    </source>
</evidence>
<feature type="signal peptide" evidence="2">
    <location>
        <begin position="1"/>
        <end position="23"/>
    </location>
</feature>
<protein>
    <submittedName>
        <fullName evidence="3">Putative lipoprotein</fullName>
    </submittedName>
</protein>
<dbReference type="OrthoDB" id="1758165at2"/>
<dbReference type="PATRIC" id="fig|1125712.3.peg.612"/>
<organism evidence="3 4">
    <name type="scientific">Olsenella profusa F0195</name>
    <dbReference type="NCBI Taxonomy" id="1125712"/>
    <lineage>
        <taxon>Bacteria</taxon>
        <taxon>Bacillati</taxon>
        <taxon>Actinomycetota</taxon>
        <taxon>Coriobacteriia</taxon>
        <taxon>Coriobacteriales</taxon>
        <taxon>Atopobiaceae</taxon>
        <taxon>Olsenella</taxon>
    </lineage>
</organism>
<name>U2T9T6_9ACTN</name>
<keyword evidence="2" id="KW-0732">Signal</keyword>
<evidence type="ECO:0000313" key="4">
    <source>
        <dbReference type="Proteomes" id="UP000016638"/>
    </source>
</evidence>
<dbReference type="PROSITE" id="PS51257">
    <property type="entry name" value="PROKAR_LIPOPROTEIN"/>
    <property type="match status" value="1"/>
</dbReference>